<organism evidence="2 3">
    <name type="scientific">Lasiosphaeria ovina</name>
    <dbReference type="NCBI Taxonomy" id="92902"/>
    <lineage>
        <taxon>Eukaryota</taxon>
        <taxon>Fungi</taxon>
        <taxon>Dikarya</taxon>
        <taxon>Ascomycota</taxon>
        <taxon>Pezizomycotina</taxon>
        <taxon>Sordariomycetes</taxon>
        <taxon>Sordariomycetidae</taxon>
        <taxon>Sordariales</taxon>
        <taxon>Lasiosphaeriaceae</taxon>
        <taxon>Lasiosphaeria</taxon>
    </lineage>
</organism>
<dbReference type="AlphaFoldDB" id="A0AAE0NKQ1"/>
<accession>A0AAE0NKQ1</accession>
<name>A0AAE0NKQ1_9PEZI</name>
<proteinExistence type="predicted"/>
<feature type="transmembrane region" description="Helical" evidence="1">
    <location>
        <begin position="146"/>
        <end position="170"/>
    </location>
</feature>
<keyword evidence="1" id="KW-1133">Transmembrane helix</keyword>
<evidence type="ECO:0000256" key="1">
    <source>
        <dbReference type="SAM" id="Phobius"/>
    </source>
</evidence>
<dbReference type="Proteomes" id="UP001287356">
    <property type="component" value="Unassembled WGS sequence"/>
</dbReference>
<comment type="caution">
    <text evidence="2">The sequence shown here is derived from an EMBL/GenBank/DDBJ whole genome shotgun (WGS) entry which is preliminary data.</text>
</comment>
<gene>
    <name evidence="2" type="ORF">B0T24DRAFT_565994</name>
</gene>
<protein>
    <submittedName>
        <fullName evidence="2">Uncharacterized protein</fullName>
    </submittedName>
</protein>
<keyword evidence="3" id="KW-1185">Reference proteome</keyword>
<feature type="transmembrane region" description="Helical" evidence="1">
    <location>
        <begin position="113"/>
        <end position="134"/>
    </location>
</feature>
<dbReference type="EMBL" id="JAULSN010000001">
    <property type="protein sequence ID" value="KAK3383353.1"/>
    <property type="molecule type" value="Genomic_DNA"/>
</dbReference>
<feature type="transmembrane region" description="Helical" evidence="1">
    <location>
        <begin position="12"/>
        <end position="28"/>
    </location>
</feature>
<evidence type="ECO:0000313" key="3">
    <source>
        <dbReference type="Proteomes" id="UP001287356"/>
    </source>
</evidence>
<sequence>MSPEAREGVLRLLFLLFVSGLMVLILYYESTSLDTAFEAFMDSQKFGVRLLFTAFGVLISTVWEYYFLRKVSLSLSISPYRSRLSSRDMLFAPATTAFSGLARSIAGRQGMSGAIALAAVLSKFLPIMLSTVPFRNIITWGIHETGTWMAVGALAYMAVVLAASFALPVVSAKRGRRRRAVRLPVEPNSIAGCLYYVCDSRMVVQAGDFEGLSTMGGTRRDRLMRQMNRDYLFGDMVGVSGAARIGIDRVKEDPDGLL</sequence>
<reference evidence="2" key="2">
    <citation type="submission" date="2023-06" db="EMBL/GenBank/DDBJ databases">
        <authorList>
            <consortium name="Lawrence Berkeley National Laboratory"/>
            <person name="Haridas S."/>
            <person name="Hensen N."/>
            <person name="Bonometti L."/>
            <person name="Westerberg I."/>
            <person name="Brannstrom I.O."/>
            <person name="Guillou S."/>
            <person name="Cros-Aarteil S."/>
            <person name="Calhoun S."/>
            <person name="Kuo A."/>
            <person name="Mondo S."/>
            <person name="Pangilinan J."/>
            <person name="Riley R."/>
            <person name="Labutti K."/>
            <person name="Andreopoulos B."/>
            <person name="Lipzen A."/>
            <person name="Chen C."/>
            <person name="Yanf M."/>
            <person name="Daum C."/>
            <person name="Ng V."/>
            <person name="Clum A."/>
            <person name="Steindorff A."/>
            <person name="Ohm R."/>
            <person name="Martin F."/>
            <person name="Silar P."/>
            <person name="Natvig D."/>
            <person name="Lalanne C."/>
            <person name="Gautier V."/>
            <person name="Ament-Velasquez S.L."/>
            <person name="Kruys A."/>
            <person name="Hutchinson M.I."/>
            <person name="Powell A.J."/>
            <person name="Barry K."/>
            <person name="Miller A.N."/>
            <person name="Grigoriev I.V."/>
            <person name="Debuchy R."/>
            <person name="Gladieux P."/>
            <person name="Thoren M.H."/>
            <person name="Johannesson H."/>
        </authorList>
    </citation>
    <scope>NUCLEOTIDE SEQUENCE</scope>
    <source>
        <strain evidence="2">CBS 958.72</strain>
    </source>
</reference>
<evidence type="ECO:0000313" key="2">
    <source>
        <dbReference type="EMBL" id="KAK3383353.1"/>
    </source>
</evidence>
<reference evidence="2" key="1">
    <citation type="journal article" date="2023" name="Mol. Phylogenet. Evol.">
        <title>Genome-scale phylogeny and comparative genomics of the fungal order Sordariales.</title>
        <authorList>
            <person name="Hensen N."/>
            <person name="Bonometti L."/>
            <person name="Westerberg I."/>
            <person name="Brannstrom I.O."/>
            <person name="Guillou S."/>
            <person name="Cros-Aarteil S."/>
            <person name="Calhoun S."/>
            <person name="Haridas S."/>
            <person name="Kuo A."/>
            <person name="Mondo S."/>
            <person name="Pangilinan J."/>
            <person name="Riley R."/>
            <person name="LaButti K."/>
            <person name="Andreopoulos B."/>
            <person name="Lipzen A."/>
            <person name="Chen C."/>
            <person name="Yan M."/>
            <person name="Daum C."/>
            <person name="Ng V."/>
            <person name="Clum A."/>
            <person name="Steindorff A."/>
            <person name="Ohm R.A."/>
            <person name="Martin F."/>
            <person name="Silar P."/>
            <person name="Natvig D.O."/>
            <person name="Lalanne C."/>
            <person name="Gautier V."/>
            <person name="Ament-Velasquez S.L."/>
            <person name="Kruys A."/>
            <person name="Hutchinson M.I."/>
            <person name="Powell A.J."/>
            <person name="Barry K."/>
            <person name="Miller A.N."/>
            <person name="Grigoriev I.V."/>
            <person name="Debuchy R."/>
            <person name="Gladieux P."/>
            <person name="Hiltunen Thoren M."/>
            <person name="Johannesson H."/>
        </authorList>
    </citation>
    <scope>NUCLEOTIDE SEQUENCE</scope>
    <source>
        <strain evidence="2">CBS 958.72</strain>
    </source>
</reference>
<keyword evidence="1" id="KW-0472">Membrane</keyword>
<feature type="transmembrane region" description="Helical" evidence="1">
    <location>
        <begin position="48"/>
        <end position="68"/>
    </location>
</feature>
<keyword evidence="1" id="KW-0812">Transmembrane</keyword>